<gene>
    <name evidence="7" type="ORF">AB4Y30_17120</name>
</gene>
<dbReference type="PANTHER" id="PTHR30238:SF4">
    <property type="entry name" value="SLL1022 PROTEIN"/>
    <property type="match status" value="1"/>
</dbReference>
<reference evidence="7" key="1">
    <citation type="submission" date="2024-07" db="EMBL/GenBank/DDBJ databases">
        <title>Halotolerant mesophilic bacterium Ornithinibacillus sp. 4-3, sp. nov., isolated from soil.</title>
        <authorList>
            <person name="Sidarenka A.V."/>
            <person name="Guliayeva D.E."/>
            <person name="Leanovich S.I."/>
            <person name="Hileuskaya K.S."/>
            <person name="Akhremchuk A.E."/>
            <person name="Sikolenko M.A."/>
            <person name="Valentovich L.N."/>
        </authorList>
    </citation>
    <scope>NUCLEOTIDE SEQUENCE</scope>
    <source>
        <strain evidence="7">4-3</strain>
    </source>
</reference>
<protein>
    <submittedName>
        <fullName evidence="7">TerC family protein</fullName>
    </submittedName>
</protein>
<proteinExistence type="inferred from homology"/>
<dbReference type="InterPro" id="IPR005496">
    <property type="entry name" value="Integral_membrane_TerC"/>
</dbReference>
<evidence type="ECO:0000256" key="5">
    <source>
        <dbReference type="ARBA" id="ARBA00023136"/>
    </source>
</evidence>
<keyword evidence="3 6" id="KW-0812">Transmembrane</keyword>
<feature type="transmembrane region" description="Helical" evidence="6">
    <location>
        <begin position="12"/>
        <end position="33"/>
    </location>
</feature>
<evidence type="ECO:0000256" key="1">
    <source>
        <dbReference type="ARBA" id="ARBA00004141"/>
    </source>
</evidence>
<feature type="transmembrane region" description="Helical" evidence="6">
    <location>
        <begin position="190"/>
        <end position="208"/>
    </location>
</feature>
<organism evidence="7">
    <name type="scientific">Ornithinibacillus sp. 4-3</name>
    <dbReference type="NCBI Taxonomy" id="3231488"/>
    <lineage>
        <taxon>Bacteria</taxon>
        <taxon>Bacillati</taxon>
        <taxon>Bacillota</taxon>
        <taxon>Bacilli</taxon>
        <taxon>Bacillales</taxon>
        <taxon>Bacillaceae</taxon>
        <taxon>Ornithinibacillus</taxon>
    </lineage>
</organism>
<dbReference type="Pfam" id="PF03741">
    <property type="entry name" value="TerC"/>
    <property type="match status" value="1"/>
</dbReference>
<dbReference type="GO" id="GO:0016020">
    <property type="term" value="C:membrane"/>
    <property type="evidence" value="ECO:0007669"/>
    <property type="project" value="UniProtKB-SubCell"/>
</dbReference>
<name>A0AB39HPY9_9BACI</name>
<evidence type="ECO:0000256" key="3">
    <source>
        <dbReference type="ARBA" id="ARBA00022692"/>
    </source>
</evidence>
<feature type="transmembrane region" description="Helical" evidence="6">
    <location>
        <begin position="74"/>
        <end position="94"/>
    </location>
</feature>
<dbReference type="RefSeq" id="WP_368653395.1">
    <property type="nucleotide sequence ID" value="NZ_CP162599.1"/>
</dbReference>
<dbReference type="PANTHER" id="PTHR30238">
    <property type="entry name" value="MEMBRANE BOUND PREDICTED REDOX MODULATOR"/>
    <property type="match status" value="1"/>
</dbReference>
<evidence type="ECO:0000256" key="4">
    <source>
        <dbReference type="ARBA" id="ARBA00022989"/>
    </source>
</evidence>
<evidence type="ECO:0000313" key="7">
    <source>
        <dbReference type="EMBL" id="XDK32707.1"/>
    </source>
</evidence>
<comment type="subcellular location">
    <subcellularLocation>
        <location evidence="1">Membrane</location>
        <topology evidence="1">Multi-pass membrane protein</topology>
    </subcellularLocation>
</comment>
<dbReference type="NCBIfam" id="TIGR03716">
    <property type="entry name" value="R_switched_YkoY"/>
    <property type="match status" value="1"/>
</dbReference>
<keyword evidence="4 6" id="KW-1133">Transmembrane helix</keyword>
<dbReference type="AlphaFoldDB" id="A0AB39HPY9"/>
<feature type="transmembrane region" description="Helical" evidence="6">
    <location>
        <begin position="45"/>
        <end position="68"/>
    </location>
</feature>
<feature type="transmembrane region" description="Helical" evidence="6">
    <location>
        <begin position="115"/>
        <end position="142"/>
    </location>
</feature>
<dbReference type="EMBL" id="CP162599">
    <property type="protein sequence ID" value="XDK32707.1"/>
    <property type="molecule type" value="Genomic_DNA"/>
</dbReference>
<comment type="similarity">
    <text evidence="2">Belongs to the TerC family.</text>
</comment>
<accession>A0AB39HPY9</accession>
<feature type="transmembrane region" description="Helical" evidence="6">
    <location>
        <begin position="154"/>
        <end position="178"/>
    </location>
</feature>
<sequence length="253" mass="27917">METLWLEYGWTLIILIGLEGILSADNALVMAVIAKHLPPEQKKRAITYGILGAFIFRFAALFAISFLVNVWQVQAIGAAYLIYLGTRHIIGQYFGKKQEEENLKDQKGKGFWPTVIRIGIADLAFAIDSILAAVTLAITLPATGLPHIGGMDGAQFVIVVIGGIAGLVLIRYAANWFIVLLDKRPGLETTAYLIVAWVGVKLAVVTLAHPKLLIIDEHFPHSALWKIFFWSTLIAIAVFGWILSGRKAKQRQQ</sequence>
<evidence type="ECO:0000256" key="2">
    <source>
        <dbReference type="ARBA" id="ARBA00007511"/>
    </source>
</evidence>
<dbReference type="InterPro" id="IPR022493">
    <property type="entry name" value="CHP03716_TM_YkoY"/>
</dbReference>
<keyword evidence="5 6" id="KW-0472">Membrane</keyword>
<feature type="transmembrane region" description="Helical" evidence="6">
    <location>
        <begin position="223"/>
        <end position="243"/>
    </location>
</feature>
<evidence type="ECO:0000256" key="6">
    <source>
        <dbReference type="SAM" id="Phobius"/>
    </source>
</evidence>